<organism evidence="6 7">
    <name type="scientific">Escallonia herrerae</name>
    <dbReference type="NCBI Taxonomy" id="1293975"/>
    <lineage>
        <taxon>Eukaryota</taxon>
        <taxon>Viridiplantae</taxon>
        <taxon>Streptophyta</taxon>
        <taxon>Embryophyta</taxon>
        <taxon>Tracheophyta</taxon>
        <taxon>Spermatophyta</taxon>
        <taxon>Magnoliopsida</taxon>
        <taxon>eudicotyledons</taxon>
        <taxon>Gunneridae</taxon>
        <taxon>Pentapetalae</taxon>
        <taxon>asterids</taxon>
        <taxon>campanulids</taxon>
        <taxon>Escalloniales</taxon>
        <taxon>Escalloniaceae</taxon>
        <taxon>Escallonia</taxon>
    </lineage>
</organism>
<evidence type="ECO:0000259" key="5">
    <source>
        <dbReference type="PROSITE" id="PS51471"/>
    </source>
</evidence>
<dbReference type="SUPFAM" id="SSF51197">
    <property type="entry name" value="Clavaminate synthase-like"/>
    <property type="match status" value="2"/>
</dbReference>
<keyword evidence="7" id="KW-1185">Reference proteome</keyword>
<dbReference type="PANTHER" id="PTHR47991">
    <property type="entry name" value="OXOGLUTARATE/IRON-DEPENDENT DIOXYGENASE"/>
    <property type="match status" value="1"/>
</dbReference>
<dbReference type="GO" id="GO:0046872">
    <property type="term" value="F:metal ion binding"/>
    <property type="evidence" value="ECO:0007669"/>
    <property type="project" value="UniProtKB-KW"/>
</dbReference>
<dbReference type="InterPro" id="IPR026992">
    <property type="entry name" value="DIOX_N"/>
</dbReference>
<name>A0AA88X1D4_9ASTE</name>
<keyword evidence="2" id="KW-0479">Metal-binding</keyword>
<proteinExistence type="inferred from homology"/>
<gene>
    <name evidence="6" type="ORF">RJ639_030151</name>
</gene>
<dbReference type="Gene3D" id="2.60.120.330">
    <property type="entry name" value="B-lactam Antibiotic, Isopenicillin N Synthase, Chain"/>
    <property type="match status" value="3"/>
</dbReference>
<dbReference type="FunFam" id="2.60.120.330:FF:000001">
    <property type="entry name" value="Protein SRG1"/>
    <property type="match status" value="1"/>
</dbReference>
<evidence type="ECO:0000313" key="6">
    <source>
        <dbReference type="EMBL" id="KAK3037389.1"/>
    </source>
</evidence>
<keyword evidence="3" id="KW-0560">Oxidoreductase</keyword>
<accession>A0AA88X1D4</accession>
<comment type="caution">
    <text evidence="6">The sequence shown here is derived from an EMBL/GenBank/DDBJ whole genome shotgun (WGS) entry which is preliminary data.</text>
</comment>
<dbReference type="Pfam" id="PF14226">
    <property type="entry name" value="DIOX_N"/>
    <property type="match status" value="2"/>
</dbReference>
<evidence type="ECO:0000256" key="2">
    <source>
        <dbReference type="ARBA" id="ARBA00022723"/>
    </source>
</evidence>
<dbReference type="InterPro" id="IPR027443">
    <property type="entry name" value="IPNS-like_sf"/>
</dbReference>
<evidence type="ECO:0000313" key="7">
    <source>
        <dbReference type="Proteomes" id="UP001188597"/>
    </source>
</evidence>
<comment type="similarity">
    <text evidence="1">Belongs to the iron/ascorbate-dependent oxidoreductase family.</text>
</comment>
<dbReference type="Pfam" id="PF03171">
    <property type="entry name" value="2OG-FeII_Oxy"/>
    <property type="match status" value="1"/>
</dbReference>
<evidence type="ECO:0000256" key="3">
    <source>
        <dbReference type="ARBA" id="ARBA00023002"/>
    </source>
</evidence>
<dbReference type="Proteomes" id="UP001188597">
    <property type="component" value="Unassembled WGS sequence"/>
</dbReference>
<dbReference type="AlphaFoldDB" id="A0AA88X1D4"/>
<keyword evidence="4" id="KW-0408">Iron</keyword>
<dbReference type="InterPro" id="IPR044861">
    <property type="entry name" value="IPNS-like_FE2OG_OXY"/>
</dbReference>
<evidence type="ECO:0000256" key="4">
    <source>
        <dbReference type="ARBA" id="ARBA00023004"/>
    </source>
</evidence>
<dbReference type="GO" id="GO:0016705">
    <property type="term" value="F:oxidoreductase activity, acting on paired donors, with incorporation or reduction of molecular oxygen"/>
    <property type="evidence" value="ECO:0007669"/>
    <property type="project" value="UniProtKB-ARBA"/>
</dbReference>
<dbReference type="EMBL" id="JAVXUP010000123">
    <property type="protein sequence ID" value="KAK3037389.1"/>
    <property type="molecule type" value="Genomic_DNA"/>
</dbReference>
<dbReference type="InterPro" id="IPR005123">
    <property type="entry name" value="Oxoglu/Fe-dep_dioxygenase_dom"/>
</dbReference>
<dbReference type="PROSITE" id="PS51471">
    <property type="entry name" value="FE2OG_OXY"/>
    <property type="match status" value="1"/>
</dbReference>
<dbReference type="InterPro" id="IPR050295">
    <property type="entry name" value="Plant_2OG-oxidoreductases"/>
</dbReference>
<protein>
    <recommendedName>
        <fullName evidence="5">Fe2OG dioxygenase domain-containing protein</fullName>
    </recommendedName>
</protein>
<reference evidence="6" key="1">
    <citation type="submission" date="2022-12" db="EMBL/GenBank/DDBJ databases">
        <title>Draft genome assemblies for two species of Escallonia (Escalloniales).</title>
        <authorList>
            <person name="Chanderbali A."/>
            <person name="Dervinis C."/>
            <person name="Anghel I."/>
            <person name="Soltis D."/>
            <person name="Soltis P."/>
            <person name="Zapata F."/>
        </authorList>
    </citation>
    <scope>NUCLEOTIDE SEQUENCE</scope>
    <source>
        <strain evidence="6">UCBG64.0493</strain>
        <tissue evidence="6">Leaf</tissue>
    </source>
</reference>
<sequence>MAYSKPISHGSVQELAKEPMFVVPQRFVQENQEPSITLDATSLPAIPVVDMKQLTMGEAKDTELERLHSICKEWGIFQLVNHGVSSLLLEKVKYQIEEFYKLPLEKKMRYKLRPGDVEGYGQTIVHSADQKVDWADRFFMIVNPVQRRKPYLLPKLPSSLREAMESYISEVQKLAMALLGLMAQALKMDKGEMEEISVEHRATVNSARERISTSMFFNPKFHAEIGPATSLINAKNQPLFKRIGVEKYVQEYFSSKPSCFFVYFSRAMASSEAISHRNVQVLAKEPTFALPQHHIQANQEPTVVLDGTNSLPAVPVVDMRHLIMGEAKKFELERLHSICKEWGVFQLVNHGVSSLLVEKVKSEIEAFFELSLEEKMRYKLRPGDFEGYGQTPVHSADEKVDWSDREAMESYISEVQKLAMKLLGLMAQALKMDKGEMEEMFEDGMQSIRMTYYPPCPQPEQVVGLRPHSDATGLTILLQVNGVEGLQVKRNGFWIPVKFLPDAFVVNVGDILEILSNGTYSSAEHRATVNSTKERISTAMFFNPKFSAEIGPATSLISAANPPLFKRIGVEKYVKDFFSRKLTGKSFLDSMRIENGEATNT</sequence>
<feature type="domain" description="Fe2OG dioxygenase" evidence="5">
    <location>
        <begin position="444"/>
        <end position="544"/>
    </location>
</feature>
<evidence type="ECO:0000256" key="1">
    <source>
        <dbReference type="ARBA" id="ARBA00008056"/>
    </source>
</evidence>